<evidence type="ECO:0000256" key="3">
    <source>
        <dbReference type="ARBA" id="ARBA00022722"/>
    </source>
</evidence>
<keyword evidence="4 6" id="KW-0378">Hydrolase</keyword>
<dbReference type="PANTHER" id="PTHR34137:SF1">
    <property type="entry name" value="EXODEOXYRIBONUCLEASE 7 SMALL SUBUNIT"/>
    <property type="match status" value="1"/>
</dbReference>
<comment type="similarity">
    <text evidence="1 6">Belongs to the XseB family.</text>
</comment>
<comment type="function">
    <text evidence="6">Bidirectionally degrades single-stranded DNA into large acid-insoluble oligonucleotides, which are then degraded further into small acid-soluble oligonucleotides.</text>
</comment>
<accession>A0ABQ2JGS8</accession>
<dbReference type="Proteomes" id="UP000605099">
    <property type="component" value="Unassembled WGS sequence"/>
</dbReference>
<evidence type="ECO:0000256" key="6">
    <source>
        <dbReference type="HAMAP-Rule" id="MF_00337"/>
    </source>
</evidence>
<dbReference type="HAMAP" id="MF_00337">
    <property type="entry name" value="Exonuc_7_S"/>
    <property type="match status" value="1"/>
</dbReference>
<evidence type="ECO:0000313" key="7">
    <source>
        <dbReference type="EMBL" id="GGN45492.1"/>
    </source>
</evidence>
<reference evidence="8" key="1">
    <citation type="journal article" date="2019" name="Int. J. Syst. Evol. Microbiol.">
        <title>The Global Catalogue of Microorganisms (GCM) 10K type strain sequencing project: providing services to taxonomists for standard genome sequencing and annotation.</title>
        <authorList>
            <consortium name="The Broad Institute Genomics Platform"/>
            <consortium name="The Broad Institute Genome Sequencing Center for Infectious Disease"/>
            <person name="Wu L."/>
            <person name="Ma J."/>
        </authorList>
    </citation>
    <scope>NUCLEOTIDE SEQUENCE [LARGE SCALE GENOMIC DNA]</scope>
    <source>
        <strain evidence="8">CGMCC 1.6784</strain>
    </source>
</reference>
<dbReference type="PANTHER" id="PTHR34137">
    <property type="entry name" value="EXODEOXYRIBONUCLEASE 7 SMALL SUBUNIT"/>
    <property type="match status" value="1"/>
</dbReference>
<keyword evidence="2 6" id="KW-0963">Cytoplasm</keyword>
<comment type="caution">
    <text evidence="7">The sequence shown here is derived from an EMBL/GenBank/DDBJ whole genome shotgun (WGS) entry which is preliminary data.</text>
</comment>
<name>A0ABQ2JGS8_9SPHN</name>
<dbReference type="NCBIfam" id="NF002139">
    <property type="entry name" value="PRK00977.1-3"/>
    <property type="match status" value="1"/>
</dbReference>
<dbReference type="InterPro" id="IPR037004">
    <property type="entry name" value="Exonuc_VII_ssu_sf"/>
</dbReference>
<evidence type="ECO:0000313" key="8">
    <source>
        <dbReference type="Proteomes" id="UP000605099"/>
    </source>
</evidence>
<gene>
    <name evidence="6 7" type="primary">xseB</name>
    <name evidence="7" type="ORF">GCM10011349_11630</name>
</gene>
<sequence length="94" mass="10373">MTGETAIAWPMAGEMEEIENLSFEDALRALETIVRQLESGDVPLEDSISLYEKGDKLRQHCQKRLDAAQARIERIVTGPDGAPTGTQPFDAADR</sequence>
<evidence type="ECO:0000256" key="1">
    <source>
        <dbReference type="ARBA" id="ARBA00009998"/>
    </source>
</evidence>
<comment type="subunit">
    <text evidence="6">Heterooligomer composed of large and small subunits.</text>
</comment>
<organism evidence="7 8">
    <name type="scientific">Novosphingobium indicum</name>
    <dbReference type="NCBI Taxonomy" id="462949"/>
    <lineage>
        <taxon>Bacteria</taxon>
        <taxon>Pseudomonadati</taxon>
        <taxon>Pseudomonadota</taxon>
        <taxon>Alphaproteobacteria</taxon>
        <taxon>Sphingomonadales</taxon>
        <taxon>Sphingomonadaceae</taxon>
        <taxon>Novosphingobium</taxon>
    </lineage>
</organism>
<evidence type="ECO:0000256" key="5">
    <source>
        <dbReference type="ARBA" id="ARBA00022839"/>
    </source>
</evidence>
<dbReference type="NCBIfam" id="TIGR01280">
    <property type="entry name" value="xseB"/>
    <property type="match status" value="1"/>
</dbReference>
<keyword evidence="5 6" id="KW-0269">Exonuclease</keyword>
<evidence type="ECO:0000256" key="2">
    <source>
        <dbReference type="ARBA" id="ARBA00022490"/>
    </source>
</evidence>
<keyword evidence="3 6" id="KW-0540">Nuclease</keyword>
<evidence type="ECO:0000256" key="4">
    <source>
        <dbReference type="ARBA" id="ARBA00022801"/>
    </source>
</evidence>
<dbReference type="EC" id="3.1.11.6" evidence="6"/>
<dbReference type="Pfam" id="PF02609">
    <property type="entry name" value="Exonuc_VII_S"/>
    <property type="match status" value="1"/>
</dbReference>
<dbReference type="SUPFAM" id="SSF116842">
    <property type="entry name" value="XseB-like"/>
    <property type="match status" value="1"/>
</dbReference>
<comment type="subcellular location">
    <subcellularLocation>
        <location evidence="6">Cytoplasm</location>
    </subcellularLocation>
</comment>
<keyword evidence="8" id="KW-1185">Reference proteome</keyword>
<dbReference type="InterPro" id="IPR003761">
    <property type="entry name" value="Exonuc_VII_S"/>
</dbReference>
<dbReference type="EMBL" id="BMLK01000004">
    <property type="protein sequence ID" value="GGN45492.1"/>
    <property type="molecule type" value="Genomic_DNA"/>
</dbReference>
<proteinExistence type="inferred from homology"/>
<dbReference type="Gene3D" id="1.10.287.1040">
    <property type="entry name" value="Exonuclease VII, small subunit"/>
    <property type="match status" value="1"/>
</dbReference>
<protein>
    <recommendedName>
        <fullName evidence="6">Exodeoxyribonuclease 7 small subunit</fullName>
        <ecNumber evidence="6">3.1.11.6</ecNumber>
    </recommendedName>
    <alternativeName>
        <fullName evidence="6">Exodeoxyribonuclease VII small subunit</fullName>
        <shortName evidence="6">Exonuclease VII small subunit</shortName>
    </alternativeName>
</protein>
<comment type="catalytic activity">
    <reaction evidence="6">
        <text>Exonucleolytic cleavage in either 5'- to 3'- or 3'- to 5'-direction to yield nucleoside 5'-phosphates.</text>
        <dbReference type="EC" id="3.1.11.6"/>
    </reaction>
</comment>